<dbReference type="InterPro" id="IPR051573">
    <property type="entry name" value="Ankyrin-SOCS_box_domain"/>
</dbReference>
<dbReference type="FunFam" id="1.25.40.20:FF:000016">
    <property type="entry name" value="Ankyrin repeat and SOCS box containing 5"/>
    <property type="match status" value="1"/>
</dbReference>
<dbReference type="CDD" id="cd03716">
    <property type="entry name" value="SOCS_ASB_like"/>
    <property type="match status" value="1"/>
</dbReference>
<dbReference type="GO" id="GO:0035556">
    <property type="term" value="P:intracellular signal transduction"/>
    <property type="evidence" value="ECO:0007669"/>
    <property type="project" value="InterPro"/>
</dbReference>
<dbReference type="EMBL" id="MU551633">
    <property type="protein sequence ID" value="KAI5621428.1"/>
    <property type="molecule type" value="Genomic_DNA"/>
</dbReference>
<evidence type="ECO:0000256" key="8">
    <source>
        <dbReference type="ARBA" id="ARBA00044976"/>
    </source>
</evidence>
<dbReference type="Pfam" id="PF07525">
    <property type="entry name" value="SOCS_box"/>
    <property type="match status" value="1"/>
</dbReference>
<dbReference type="Pfam" id="PF00023">
    <property type="entry name" value="Ank"/>
    <property type="match status" value="1"/>
</dbReference>
<keyword evidence="7 9" id="KW-0040">ANK repeat</keyword>
<organism evidence="11 12">
    <name type="scientific">Silurus asotus</name>
    <name type="common">Amur catfish</name>
    <name type="synonym">Parasilurus asotus</name>
    <dbReference type="NCBI Taxonomy" id="30991"/>
    <lineage>
        <taxon>Eukaryota</taxon>
        <taxon>Metazoa</taxon>
        <taxon>Chordata</taxon>
        <taxon>Craniata</taxon>
        <taxon>Vertebrata</taxon>
        <taxon>Euteleostomi</taxon>
        <taxon>Actinopterygii</taxon>
        <taxon>Neopterygii</taxon>
        <taxon>Teleostei</taxon>
        <taxon>Ostariophysi</taxon>
        <taxon>Siluriformes</taxon>
        <taxon>Siluridae</taxon>
        <taxon>Silurus</taxon>
    </lineage>
</organism>
<dbReference type="Pfam" id="PF12796">
    <property type="entry name" value="Ank_2"/>
    <property type="match status" value="1"/>
</dbReference>
<dbReference type="Pfam" id="PF13637">
    <property type="entry name" value="Ank_4"/>
    <property type="match status" value="1"/>
</dbReference>
<dbReference type="Gene3D" id="1.25.40.20">
    <property type="entry name" value="Ankyrin repeat-containing domain"/>
    <property type="match status" value="1"/>
</dbReference>
<dbReference type="AlphaFoldDB" id="A0AAD5AR74"/>
<dbReference type="GO" id="GO:0016567">
    <property type="term" value="P:protein ubiquitination"/>
    <property type="evidence" value="ECO:0007669"/>
    <property type="project" value="TreeGrafter"/>
</dbReference>
<evidence type="ECO:0000256" key="7">
    <source>
        <dbReference type="ARBA" id="ARBA00023043"/>
    </source>
</evidence>
<comment type="pathway">
    <text evidence="2">Protein modification; protein ubiquitination.</text>
</comment>
<reference evidence="11" key="1">
    <citation type="submission" date="2018-07" db="EMBL/GenBank/DDBJ databases">
        <title>Comparative genomics of catfishes provides insights into carnivory and benthic adaptation.</title>
        <authorList>
            <person name="Zhang Y."/>
            <person name="Wang D."/>
            <person name="Peng Z."/>
            <person name="Zheng S."/>
            <person name="Shao F."/>
            <person name="Tao W."/>
        </authorList>
    </citation>
    <scope>NUCLEOTIDE SEQUENCE</scope>
    <source>
        <strain evidence="11">Chongqing</strain>
    </source>
</reference>
<dbReference type="PROSITE" id="PS50088">
    <property type="entry name" value="ANK_REPEAT"/>
    <property type="match status" value="3"/>
</dbReference>
<dbReference type="SMART" id="SM00969">
    <property type="entry name" value="SOCS_box"/>
    <property type="match status" value="1"/>
</dbReference>
<comment type="caution">
    <text evidence="11">The sequence shown here is derived from an EMBL/GenBank/DDBJ whole genome shotgun (WGS) entry which is preliminary data.</text>
</comment>
<dbReference type="Gene3D" id="1.10.750.20">
    <property type="entry name" value="SOCS box"/>
    <property type="match status" value="1"/>
</dbReference>
<evidence type="ECO:0000256" key="3">
    <source>
        <dbReference type="ARBA" id="ARBA00005949"/>
    </source>
</evidence>
<keyword evidence="5" id="KW-0833">Ubl conjugation pathway</keyword>
<evidence type="ECO:0000313" key="11">
    <source>
        <dbReference type="EMBL" id="KAI5621428.1"/>
    </source>
</evidence>
<sequence>MAAAQAELCVWNEPWQQVFHVYGGRVCNTLMEGSWADRTPLHDAALQGRLLPLKSLLSQGMQVSVVTLDGITPLHEACLGGHVSCAKLLLEHGADANAVSLEGATPLLNACFSGNTALLRLLLKHSSVHHPAHLRNSPIHFAAKQGHTDCVELLLSCGMDIDMELEEVGTPLYCACETRSTECVEKLLILGANVQCGRGLDTPLHAAVRVSGNMEVALLLEHGAERKCSNSEGKTPMDLATDNSIQHLLQTAGKRTFSKHYNSPWSLSHMSRLCIRRSLGQKRLNRARVLQLPRSLHTYILYQ</sequence>
<feature type="repeat" description="ANK" evidence="9">
    <location>
        <begin position="69"/>
        <end position="101"/>
    </location>
</feature>
<accession>A0AAD5AR74</accession>
<dbReference type="PANTHER" id="PTHR24136">
    <property type="entry name" value="SOWAH (DROSOPHILA) HOMOLOG"/>
    <property type="match status" value="1"/>
</dbReference>
<evidence type="ECO:0000256" key="1">
    <source>
        <dbReference type="ARBA" id="ARBA00004240"/>
    </source>
</evidence>
<keyword evidence="6" id="KW-0256">Endoplasmic reticulum</keyword>
<keyword evidence="4" id="KW-0677">Repeat</keyword>
<dbReference type="InterPro" id="IPR036770">
    <property type="entry name" value="Ankyrin_rpt-contain_sf"/>
</dbReference>
<dbReference type="InterPro" id="IPR036036">
    <property type="entry name" value="SOCS_box-like_dom_sf"/>
</dbReference>
<gene>
    <name evidence="11" type="ORF">C0J50_19363</name>
</gene>
<feature type="repeat" description="ANK" evidence="9">
    <location>
        <begin position="36"/>
        <end position="68"/>
    </location>
</feature>
<comment type="similarity">
    <text evidence="3">Belongs to the ankyrin SOCS box (ASB) family.</text>
</comment>
<dbReference type="PANTHER" id="PTHR24136:SF14">
    <property type="entry name" value="ANKYRIN REPEAT AND SOCS BOX PROTEIN 11"/>
    <property type="match status" value="1"/>
</dbReference>
<dbReference type="GO" id="GO:0045732">
    <property type="term" value="P:positive regulation of protein catabolic process"/>
    <property type="evidence" value="ECO:0007669"/>
    <property type="project" value="TreeGrafter"/>
</dbReference>
<dbReference type="SUPFAM" id="SSF48403">
    <property type="entry name" value="Ankyrin repeat"/>
    <property type="match status" value="1"/>
</dbReference>
<keyword evidence="12" id="KW-1185">Reference proteome</keyword>
<evidence type="ECO:0000256" key="6">
    <source>
        <dbReference type="ARBA" id="ARBA00022824"/>
    </source>
</evidence>
<dbReference type="PRINTS" id="PR01415">
    <property type="entry name" value="ANKYRIN"/>
</dbReference>
<evidence type="ECO:0000256" key="5">
    <source>
        <dbReference type="ARBA" id="ARBA00022786"/>
    </source>
</evidence>
<protein>
    <recommendedName>
        <fullName evidence="8">Ankyrin repeat and SOCS box protein 11</fullName>
    </recommendedName>
</protein>
<evidence type="ECO:0000259" key="10">
    <source>
        <dbReference type="PROSITE" id="PS50225"/>
    </source>
</evidence>
<dbReference type="PROSITE" id="PS50297">
    <property type="entry name" value="ANK_REP_REGION"/>
    <property type="match status" value="2"/>
</dbReference>
<proteinExistence type="inferred from homology"/>
<evidence type="ECO:0000256" key="9">
    <source>
        <dbReference type="PROSITE-ProRule" id="PRU00023"/>
    </source>
</evidence>
<dbReference type="InterPro" id="IPR001496">
    <property type="entry name" value="SOCS_box"/>
</dbReference>
<evidence type="ECO:0000313" key="12">
    <source>
        <dbReference type="Proteomes" id="UP001205998"/>
    </source>
</evidence>
<dbReference type="Proteomes" id="UP001205998">
    <property type="component" value="Unassembled WGS sequence"/>
</dbReference>
<evidence type="ECO:0000256" key="2">
    <source>
        <dbReference type="ARBA" id="ARBA00004906"/>
    </source>
</evidence>
<comment type="subcellular location">
    <subcellularLocation>
        <location evidence="1">Endoplasmic reticulum</location>
    </subcellularLocation>
</comment>
<dbReference type="InterPro" id="IPR002110">
    <property type="entry name" value="Ankyrin_rpt"/>
</dbReference>
<feature type="domain" description="SOCS box" evidence="10">
    <location>
        <begin position="254"/>
        <end position="303"/>
    </location>
</feature>
<dbReference type="SUPFAM" id="SSF158235">
    <property type="entry name" value="SOCS box-like"/>
    <property type="match status" value="1"/>
</dbReference>
<dbReference type="PROSITE" id="PS50225">
    <property type="entry name" value="SOCS"/>
    <property type="match status" value="1"/>
</dbReference>
<name>A0AAD5AR74_SILAS</name>
<dbReference type="GO" id="GO:0005783">
    <property type="term" value="C:endoplasmic reticulum"/>
    <property type="evidence" value="ECO:0007669"/>
    <property type="project" value="UniProtKB-SubCell"/>
</dbReference>
<evidence type="ECO:0000256" key="4">
    <source>
        <dbReference type="ARBA" id="ARBA00022737"/>
    </source>
</evidence>
<dbReference type="SMART" id="SM00248">
    <property type="entry name" value="ANK"/>
    <property type="match status" value="6"/>
</dbReference>
<feature type="repeat" description="ANK" evidence="9">
    <location>
        <begin position="134"/>
        <end position="166"/>
    </location>
</feature>